<dbReference type="InterPro" id="IPR021401">
    <property type="entry name" value="DUF3040"/>
</dbReference>
<reference evidence="3 4" key="1">
    <citation type="submission" date="2018-11" db="EMBL/GenBank/DDBJ databases">
        <title>The genome draft of YIM 96095.</title>
        <authorList>
            <person name="Tang S.-K."/>
            <person name="Chunyu W.-X."/>
            <person name="Feng Y.-Z."/>
        </authorList>
    </citation>
    <scope>NUCLEOTIDE SEQUENCE [LARGE SCALE GENOMIC DNA]</scope>
    <source>
        <strain evidence="3 4">YIM 96095</strain>
    </source>
</reference>
<keyword evidence="4" id="KW-1185">Reference proteome</keyword>
<dbReference type="EMBL" id="RJMB01000029">
    <property type="protein sequence ID" value="RNL81793.1"/>
    <property type="molecule type" value="Genomic_DNA"/>
</dbReference>
<organism evidence="3 4">
    <name type="scientific">Halostreptopolyspora alba</name>
    <dbReference type="NCBI Taxonomy" id="2487137"/>
    <lineage>
        <taxon>Bacteria</taxon>
        <taxon>Bacillati</taxon>
        <taxon>Actinomycetota</taxon>
        <taxon>Actinomycetes</taxon>
        <taxon>Streptosporangiales</taxon>
        <taxon>Nocardiopsidaceae</taxon>
        <taxon>Halostreptopolyspora</taxon>
    </lineage>
</organism>
<dbReference type="Pfam" id="PF11239">
    <property type="entry name" value="DUF3040"/>
    <property type="match status" value="1"/>
</dbReference>
<dbReference type="AlphaFoldDB" id="A0A3N0E200"/>
<dbReference type="Proteomes" id="UP000269198">
    <property type="component" value="Unassembled WGS sequence"/>
</dbReference>
<protein>
    <submittedName>
        <fullName evidence="3">DUF3040 domain-containing protein</fullName>
    </submittedName>
</protein>
<evidence type="ECO:0000256" key="2">
    <source>
        <dbReference type="SAM" id="Phobius"/>
    </source>
</evidence>
<proteinExistence type="predicted"/>
<feature type="transmembrane region" description="Helical" evidence="2">
    <location>
        <begin position="53"/>
        <end position="74"/>
    </location>
</feature>
<keyword evidence="2" id="KW-1133">Transmembrane helix</keyword>
<evidence type="ECO:0000313" key="3">
    <source>
        <dbReference type="EMBL" id="RNL81793.1"/>
    </source>
</evidence>
<comment type="caution">
    <text evidence="3">The sequence shown here is derived from an EMBL/GenBank/DDBJ whole genome shotgun (WGS) entry which is preliminary data.</text>
</comment>
<feature type="region of interest" description="Disordered" evidence="1">
    <location>
        <begin position="80"/>
        <end position="102"/>
    </location>
</feature>
<feature type="compositionally biased region" description="Low complexity" evidence="1">
    <location>
        <begin position="84"/>
        <end position="102"/>
    </location>
</feature>
<accession>A0A3N0E200</accession>
<sequence>MATPRYDNERLRAIEEYLRDEDPGYVRRVERSAADLPEQPAPPDEASATQSTFVLVCAWVIGTILVLVLVVSLADAGNRDFASEGRTTGATTTEAEAGSVPD</sequence>
<keyword evidence="2" id="KW-0812">Transmembrane</keyword>
<dbReference type="RefSeq" id="WP_123203171.1">
    <property type="nucleotide sequence ID" value="NZ_RJMB01000029.1"/>
</dbReference>
<gene>
    <name evidence="3" type="ORF">EFW17_21090</name>
</gene>
<name>A0A3N0E200_9ACTN</name>
<evidence type="ECO:0000256" key="1">
    <source>
        <dbReference type="SAM" id="MobiDB-lite"/>
    </source>
</evidence>
<keyword evidence="2" id="KW-0472">Membrane</keyword>
<evidence type="ECO:0000313" key="4">
    <source>
        <dbReference type="Proteomes" id="UP000269198"/>
    </source>
</evidence>
<dbReference type="OrthoDB" id="9984605at2"/>